<gene>
    <name evidence="9" type="ORF">ACI2L5_38945</name>
</gene>
<dbReference type="RefSeq" id="WP_358627947.1">
    <property type="nucleotide sequence ID" value="NZ_JBFACG010000001.1"/>
</dbReference>
<keyword evidence="6 8" id="KW-0456">Lyase</keyword>
<dbReference type="PIRSF" id="PIRSF006113">
    <property type="entry name" value="PTP_synth"/>
    <property type="match status" value="1"/>
</dbReference>
<protein>
    <recommendedName>
        <fullName evidence="3 8">6-carboxy-5,6,7,8-tetrahydropterin synthase</fullName>
        <ecNumber evidence="8">4.-.-.-</ecNumber>
    </recommendedName>
</protein>
<keyword evidence="5 8" id="KW-0862">Zinc</keyword>
<comment type="pathway">
    <text evidence="1 8">Purine metabolism; 7-cyano-7-deazaguanine biosynthesis.</text>
</comment>
<evidence type="ECO:0000256" key="7">
    <source>
        <dbReference type="ARBA" id="ARBA00048807"/>
    </source>
</evidence>
<evidence type="ECO:0000313" key="10">
    <source>
        <dbReference type="Proteomes" id="UP001620295"/>
    </source>
</evidence>
<evidence type="ECO:0000256" key="1">
    <source>
        <dbReference type="ARBA" id="ARBA00005061"/>
    </source>
</evidence>
<keyword evidence="10" id="KW-1185">Reference proteome</keyword>
<dbReference type="Proteomes" id="UP001620295">
    <property type="component" value="Unassembled WGS sequence"/>
</dbReference>
<dbReference type="EMBL" id="JBJDQH010000015">
    <property type="protein sequence ID" value="MFK4270864.1"/>
    <property type="molecule type" value="Genomic_DNA"/>
</dbReference>
<keyword evidence="8" id="KW-0671">Queuosine biosynthesis</keyword>
<evidence type="ECO:0000313" key="9">
    <source>
        <dbReference type="EMBL" id="MFK4270864.1"/>
    </source>
</evidence>
<comment type="cofactor">
    <cofactor evidence="8">
        <name>Zn(2+)</name>
        <dbReference type="ChEBI" id="CHEBI:29105"/>
    </cofactor>
    <text evidence="8">Binds 1 zinc ion per subunit.</text>
</comment>
<dbReference type="InterPro" id="IPR007115">
    <property type="entry name" value="6-PTP_synth/QueD"/>
</dbReference>
<evidence type="ECO:0000256" key="5">
    <source>
        <dbReference type="ARBA" id="ARBA00022833"/>
    </source>
</evidence>
<dbReference type="PANTHER" id="PTHR12589:SF7">
    <property type="entry name" value="6-PYRUVOYL TETRAHYDROBIOPTERIN SYNTHASE"/>
    <property type="match status" value="1"/>
</dbReference>
<accession>A0ABW8M0V5</accession>
<evidence type="ECO:0000256" key="3">
    <source>
        <dbReference type="ARBA" id="ARBA00018141"/>
    </source>
</evidence>
<dbReference type="EC" id="4.-.-.-" evidence="8"/>
<dbReference type="PANTHER" id="PTHR12589">
    <property type="entry name" value="PYRUVOYL TETRAHYDROBIOPTERIN SYNTHASE"/>
    <property type="match status" value="1"/>
</dbReference>
<name>A0ABW8M0V5_9ACTN</name>
<dbReference type="Pfam" id="PF01242">
    <property type="entry name" value="PTPS"/>
    <property type="match status" value="1"/>
</dbReference>
<sequence length="121" mass="14061">MAFRISKEFHFSASHRLDGLDEGHPCGRLHGHNYVVALELIAAPDGLDPTGFVRDYGDLSEFSRWLDDDVDHRHLNDLLADRNPSAENIARWLYERWLPRYPELSSVRVSETPKTWAEYRP</sequence>
<dbReference type="SUPFAM" id="SSF55620">
    <property type="entry name" value="Tetrahydrobiopterin biosynthesis enzymes-like"/>
    <property type="match status" value="1"/>
</dbReference>
<evidence type="ECO:0000256" key="4">
    <source>
        <dbReference type="ARBA" id="ARBA00022723"/>
    </source>
</evidence>
<dbReference type="Gene3D" id="3.30.479.10">
    <property type="entry name" value="6-pyruvoyl tetrahydropterin synthase/QueD"/>
    <property type="match status" value="1"/>
</dbReference>
<reference evidence="9 10" key="1">
    <citation type="submission" date="2024-11" db="EMBL/GenBank/DDBJ databases">
        <title>The Natural Products Discovery Center: Release of the First 8490 Sequenced Strains for Exploring Actinobacteria Biosynthetic Diversity.</title>
        <authorList>
            <person name="Kalkreuter E."/>
            <person name="Kautsar S.A."/>
            <person name="Yang D."/>
            <person name="Bader C.D."/>
            <person name="Teijaro C.N."/>
            <person name="Fluegel L."/>
            <person name="Davis C.M."/>
            <person name="Simpson J.R."/>
            <person name="Lauterbach L."/>
            <person name="Steele A.D."/>
            <person name="Gui C."/>
            <person name="Meng S."/>
            <person name="Li G."/>
            <person name="Viehrig K."/>
            <person name="Ye F."/>
            <person name="Su P."/>
            <person name="Kiefer A.F."/>
            <person name="Nichols A."/>
            <person name="Cepeda A.J."/>
            <person name="Yan W."/>
            <person name="Fan B."/>
            <person name="Jiang Y."/>
            <person name="Adhikari A."/>
            <person name="Zheng C.-J."/>
            <person name="Schuster L."/>
            <person name="Cowan T.M."/>
            <person name="Smanski M.J."/>
            <person name="Chevrette M.G."/>
            <person name="De Carvalho L.P.S."/>
            <person name="Shen B."/>
        </authorList>
    </citation>
    <scope>NUCLEOTIDE SEQUENCE [LARGE SCALE GENOMIC DNA]</scope>
    <source>
        <strain evidence="9 10">NPDC020863</strain>
    </source>
</reference>
<keyword evidence="4 8" id="KW-0479">Metal-binding</keyword>
<evidence type="ECO:0000256" key="6">
    <source>
        <dbReference type="ARBA" id="ARBA00023239"/>
    </source>
</evidence>
<comment type="similarity">
    <text evidence="2 8">Belongs to the PTPS family. QueD subfamily.</text>
</comment>
<evidence type="ECO:0000256" key="8">
    <source>
        <dbReference type="PIRNR" id="PIRNR006113"/>
    </source>
</evidence>
<proteinExistence type="inferred from homology"/>
<organism evidence="9 10">
    <name type="scientific">Streptomyces milbemycinicus</name>
    <dbReference type="NCBI Taxonomy" id="476552"/>
    <lineage>
        <taxon>Bacteria</taxon>
        <taxon>Bacillati</taxon>
        <taxon>Actinomycetota</taxon>
        <taxon>Actinomycetes</taxon>
        <taxon>Kitasatosporales</taxon>
        <taxon>Streptomycetaceae</taxon>
        <taxon>Streptomyces</taxon>
    </lineage>
</organism>
<comment type="catalytic activity">
    <reaction evidence="7 8">
        <text>7,8-dihydroneopterin 3'-triphosphate + H2O = 6-carboxy-5,6,7,8-tetrahydropterin + triphosphate + acetaldehyde + 2 H(+)</text>
        <dbReference type="Rhea" id="RHEA:27966"/>
        <dbReference type="ChEBI" id="CHEBI:15343"/>
        <dbReference type="ChEBI" id="CHEBI:15377"/>
        <dbReference type="ChEBI" id="CHEBI:15378"/>
        <dbReference type="ChEBI" id="CHEBI:18036"/>
        <dbReference type="ChEBI" id="CHEBI:58462"/>
        <dbReference type="ChEBI" id="CHEBI:61032"/>
        <dbReference type="EC" id="4.1.2.50"/>
    </reaction>
</comment>
<evidence type="ECO:0000256" key="2">
    <source>
        <dbReference type="ARBA" id="ARBA00008900"/>
    </source>
</evidence>
<comment type="caution">
    <text evidence="9">The sequence shown here is derived from an EMBL/GenBank/DDBJ whole genome shotgun (WGS) entry which is preliminary data.</text>
</comment>
<dbReference type="InterPro" id="IPR038418">
    <property type="entry name" value="6-PTP_synth/QueD_sf"/>
</dbReference>